<dbReference type="InterPro" id="IPR001387">
    <property type="entry name" value="Cro/C1-type_HTH"/>
</dbReference>
<evidence type="ECO:0000259" key="1">
    <source>
        <dbReference type="PROSITE" id="PS50943"/>
    </source>
</evidence>
<protein>
    <submittedName>
        <fullName evidence="2">Transcriptional regulator</fullName>
    </submittedName>
</protein>
<feature type="domain" description="HTH cro/C1-type" evidence="1">
    <location>
        <begin position="19"/>
        <end position="60"/>
    </location>
</feature>
<dbReference type="SMART" id="SM00530">
    <property type="entry name" value="HTH_XRE"/>
    <property type="match status" value="1"/>
</dbReference>
<comment type="caution">
    <text evidence="2">The sequence shown here is derived from an EMBL/GenBank/DDBJ whole genome shotgun (WGS) entry which is preliminary data.</text>
</comment>
<name>A0A7U9Q0L5_9ACTN</name>
<dbReference type="GO" id="GO:0003677">
    <property type="term" value="F:DNA binding"/>
    <property type="evidence" value="ECO:0007669"/>
    <property type="project" value="InterPro"/>
</dbReference>
<sequence>MSKEPARVPMTWRYCGDQLKLWRARAGVSREALAEEANYDAEYVKSMEQGRRRPTLRMLQIADQVCRAHGLLESAHEYLKPEKCHKRSTEFMGLEADAIALYWYETLLIPGLLQTEEYARELMSKPFPPVDDETVEARVEFRLQRQERLKDEPSALFSFVMYEAALRTQVGGAELMWRQLDRLLELQRLRNVSIQILPIGRAPYQALSGPVVLLETAEHETYAYSAAQGASTLQSEPSDVSELVHLYGMIRMQALGVEDSDAYIRKVAKDL</sequence>
<dbReference type="CDD" id="cd00093">
    <property type="entry name" value="HTH_XRE"/>
    <property type="match status" value="1"/>
</dbReference>
<proteinExistence type="predicted"/>
<dbReference type="RefSeq" id="WP_307721683.1">
    <property type="nucleotide sequence ID" value="NZ_BHZC01000001.1"/>
</dbReference>
<dbReference type="Pfam" id="PF19054">
    <property type="entry name" value="DUF5753"/>
    <property type="match status" value="1"/>
</dbReference>
<dbReference type="PROSITE" id="PS50943">
    <property type="entry name" value="HTH_CROC1"/>
    <property type="match status" value="1"/>
</dbReference>
<accession>A0A7U9Q0L5</accession>
<organism evidence="2 3">
    <name type="scientific">Streptomyces chrestomyceticus JCM 4735</name>
    <dbReference type="NCBI Taxonomy" id="1306181"/>
    <lineage>
        <taxon>Bacteria</taxon>
        <taxon>Bacillati</taxon>
        <taxon>Actinomycetota</taxon>
        <taxon>Actinomycetes</taxon>
        <taxon>Kitasatosporales</taxon>
        <taxon>Streptomycetaceae</taxon>
        <taxon>Streptomyces</taxon>
    </lineage>
</organism>
<dbReference type="Gene3D" id="1.10.260.40">
    <property type="entry name" value="lambda repressor-like DNA-binding domains"/>
    <property type="match status" value="1"/>
</dbReference>
<dbReference type="InterPro" id="IPR010982">
    <property type="entry name" value="Lambda_DNA-bd_dom_sf"/>
</dbReference>
<dbReference type="InterPro" id="IPR043917">
    <property type="entry name" value="DUF5753"/>
</dbReference>
<evidence type="ECO:0000313" key="3">
    <source>
        <dbReference type="Proteomes" id="UP000287830"/>
    </source>
</evidence>
<evidence type="ECO:0000313" key="2">
    <source>
        <dbReference type="EMBL" id="GCD35439.1"/>
    </source>
</evidence>
<reference evidence="2 3" key="1">
    <citation type="submission" date="2018-11" db="EMBL/GenBank/DDBJ databases">
        <title>Whole genome sequence of Streptomyces chrestomyceticus NBRC 13444(T).</title>
        <authorList>
            <person name="Komaki H."/>
            <person name="Tamura T."/>
        </authorList>
    </citation>
    <scope>NUCLEOTIDE SEQUENCE [LARGE SCALE GENOMIC DNA]</scope>
    <source>
        <strain evidence="2 3">NBRC 13444</strain>
    </source>
</reference>
<dbReference type="Proteomes" id="UP000287830">
    <property type="component" value="Unassembled WGS sequence"/>
</dbReference>
<dbReference type="EMBL" id="BHZC01000001">
    <property type="protein sequence ID" value="GCD35439.1"/>
    <property type="molecule type" value="Genomic_DNA"/>
</dbReference>
<gene>
    <name evidence="2" type="ORF">OEIGOIKO_03182</name>
</gene>
<dbReference type="SUPFAM" id="SSF47413">
    <property type="entry name" value="lambda repressor-like DNA-binding domains"/>
    <property type="match status" value="1"/>
</dbReference>
<dbReference type="Pfam" id="PF13560">
    <property type="entry name" value="HTH_31"/>
    <property type="match status" value="1"/>
</dbReference>
<dbReference type="GeneID" id="95622114"/>
<dbReference type="AlphaFoldDB" id="A0A7U9Q0L5"/>